<name>A0A939C9R4_9ARCH</name>
<protein>
    <submittedName>
        <fullName evidence="1">Uncharacterized protein</fullName>
    </submittedName>
</protein>
<proteinExistence type="predicted"/>
<comment type="caution">
    <text evidence="1">The sequence shown here is derived from an EMBL/GenBank/DDBJ whole genome shotgun (WGS) entry which is preliminary data.</text>
</comment>
<accession>A0A939C9R4</accession>
<dbReference type="AlphaFoldDB" id="A0A939C9R4"/>
<dbReference type="EMBL" id="JAFGDB010000011">
    <property type="protein sequence ID" value="MBN2066965.1"/>
    <property type="molecule type" value="Genomic_DNA"/>
</dbReference>
<reference evidence="1" key="1">
    <citation type="submission" date="2021-01" db="EMBL/GenBank/DDBJ databases">
        <title>Active Sulfur Cycling in an Early Earth Analoge.</title>
        <authorList>
            <person name="Hahn C.R."/>
            <person name="Youssef N.H."/>
            <person name="Elshahed M."/>
        </authorList>
    </citation>
    <scope>NUCLEOTIDE SEQUENCE</scope>
    <source>
        <strain evidence="1">Zod_Metabat.1151</strain>
    </source>
</reference>
<gene>
    <name evidence="1" type="ORF">JW744_00675</name>
</gene>
<evidence type="ECO:0000313" key="1">
    <source>
        <dbReference type="EMBL" id="MBN2066965.1"/>
    </source>
</evidence>
<dbReference type="Proteomes" id="UP000809243">
    <property type="component" value="Unassembled WGS sequence"/>
</dbReference>
<evidence type="ECO:0000313" key="2">
    <source>
        <dbReference type="Proteomes" id="UP000809243"/>
    </source>
</evidence>
<sequence>MKKLVFVLIALMFATAYAAADCVSEGGSIPVIAEPPECCEGLTLIPPMEADWVGITGYCTANCGNGACDAEIESSYNCPEDCSPDSFVDDSDTDVGTSLVEDAEEKPVTVRKPITRLHLVGSGLAISEADAFDFSHIKVVLGAVKVTATAEDNTTEEYVAKRLGVMKLDGATYHLKEIAVSGEEISAAIYGPTTADAAEPVGEIKVARFEKPEMDVWAGNMVLNDKAYNVYLLGVPRYFRIAEVVDKVGEECKNNPEDTKCKSLVSECARNTEECKARIEGYCEENTADEKCLQLKKQYCLKNAADERCRQYLKNLCEESPGQAHCRVRTVNGEQVIGINSDAVAPVTAESGETVRNLITEKVREQLNTVKNSIDEVSSRIRTGRS</sequence>
<organism evidence="1 2">
    <name type="scientific">Candidatus Iainarchaeum sp</name>
    <dbReference type="NCBI Taxonomy" id="3101447"/>
    <lineage>
        <taxon>Archaea</taxon>
        <taxon>Candidatus Iainarchaeota</taxon>
        <taxon>Candidatus Iainarchaeia</taxon>
        <taxon>Candidatus Iainarchaeales</taxon>
        <taxon>Candidatus Iainarchaeaceae</taxon>
        <taxon>Candidatus Iainarchaeum</taxon>
    </lineage>
</organism>